<keyword evidence="2 8" id="KW-0169">Cobalamin biosynthesis</keyword>
<feature type="region of interest" description="Disordered" evidence="9">
    <location>
        <begin position="334"/>
        <end position="386"/>
    </location>
</feature>
<dbReference type="SUPFAM" id="SSF52317">
    <property type="entry name" value="Class I glutamine amidotransferase-like"/>
    <property type="match status" value="1"/>
</dbReference>
<evidence type="ECO:0000256" key="6">
    <source>
        <dbReference type="ARBA" id="ARBA00022842"/>
    </source>
</evidence>
<evidence type="ECO:0000259" key="11">
    <source>
        <dbReference type="Pfam" id="PF07685"/>
    </source>
</evidence>
<dbReference type="KEGG" id="dvl:Dvul_0293"/>
<comment type="cofactor">
    <cofactor evidence="1 8">
        <name>Mg(2+)</name>
        <dbReference type="ChEBI" id="CHEBI:18420"/>
    </cofactor>
</comment>
<evidence type="ECO:0000256" key="3">
    <source>
        <dbReference type="ARBA" id="ARBA00022598"/>
    </source>
</evidence>
<keyword evidence="3 8" id="KW-0436">Ligase</keyword>
<dbReference type="PANTHER" id="PTHR43873">
    <property type="entry name" value="COBYRINATE A,C-DIAMIDE SYNTHASE"/>
    <property type="match status" value="1"/>
</dbReference>
<dbReference type="AlphaFoldDB" id="A0A0H3A780"/>
<dbReference type="PANTHER" id="PTHR43873:SF1">
    <property type="entry name" value="COBYRINATE A,C-DIAMIDE SYNTHASE"/>
    <property type="match status" value="1"/>
</dbReference>
<feature type="domain" description="CobB/CobQ-like glutamine amidotransferase" evidence="11">
    <location>
        <begin position="401"/>
        <end position="594"/>
    </location>
</feature>
<comment type="catalytic activity">
    <reaction evidence="8">
        <text>cob(II)yrinate + 2 L-glutamine + 2 ATP + 2 H2O = cob(II)yrinate a,c diamide + 2 L-glutamate + 2 ADP + 2 phosphate + 2 H(+)</text>
        <dbReference type="Rhea" id="RHEA:26289"/>
        <dbReference type="ChEBI" id="CHEBI:15377"/>
        <dbReference type="ChEBI" id="CHEBI:15378"/>
        <dbReference type="ChEBI" id="CHEBI:29985"/>
        <dbReference type="ChEBI" id="CHEBI:30616"/>
        <dbReference type="ChEBI" id="CHEBI:43474"/>
        <dbReference type="ChEBI" id="CHEBI:58359"/>
        <dbReference type="ChEBI" id="CHEBI:58537"/>
        <dbReference type="ChEBI" id="CHEBI:58894"/>
        <dbReference type="ChEBI" id="CHEBI:456216"/>
        <dbReference type="EC" id="6.3.5.11"/>
    </reaction>
</comment>
<dbReference type="InterPro" id="IPR002586">
    <property type="entry name" value="CobQ/CobB/MinD/ParA_Nub-bd_dom"/>
</dbReference>
<feature type="site" description="Increases nucleophilicity of active site Cys" evidence="8">
    <location>
        <position position="589"/>
    </location>
</feature>
<dbReference type="Pfam" id="PF01656">
    <property type="entry name" value="CbiA"/>
    <property type="match status" value="1"/>
</dbReference>
<dbReference type="GO" id="GO:0009236">
    <property type="term" value="P:cobalamin biosynthetic process"/>
    <property type="evidence" value="ECO:0007669"/>
    <property type="project" value="UniProtKB-UniRule"/>
</dbReference>
<feature type="domain" description="CobQ/CobB/MinD/ParA nucleotide binding" evidence="10">
    <location>
        <begin position="15"/>
        <end position="275"/>
    </location>
</feature>
<comment type="pathway">
    <text evidence="8">Cofactor biosynthesis; adenosylcobalamin biosynthesis; cob(II)yrinate a,c-diamide from sirohydrochlorin (anaerobic route): step 10/10.</text>
</comment>
<dbReference type="InterPro" id="IPR029062">
    <property type="entry name" value="Class_I_gatase-like"/>
</dbReference>
<evidence type="ECO:0000256" key="1">
    <source>
        <dbReference type="ARBA" id="ARBA00001946"/>
    </source>
</evidence>
<feature type="compositionally biased region" description="Low complexity" evidence="9">
    <location>
        <begin position="372"/>
        <end position="386"/>
    </location>
</feature>
<comment type="function">
    <text evidence="8">Catalyzes the ATP-dependent amidation of the two carboxylate groups at positions a and c of cobyrinate, using either L-glutamine or ammonia as the nitrogen source.</text>
</comment>
<evidence type="ECO:0000256" key="4">
    <source>
        <dbReference type="ARBA" id="ARBA00022741"/>
    </source>
</evidence>
<name>A0A0H3A780_NITV4</name>
<dbReference type="Pfam" id="PF07685">
    <property type="entry name" value="GATase_3"/>
    <property type="match status" value="1"/>
</dbReference>
<dbReference type="InterPro" id="IPR011698">
    <property type="entry name" value="GATase_3"/>
</dbReference>
<dbReference type="EMBL" id="CP000527">
    <property type="protein sequence ID" value="ABM27316.1"/>
    <property type="molecule type" value="Genomic_DNA"/>
</dbReference>
<keyword evidence="5 8" id="KW-0067">ATP-binding</keyword>
<reference evidence="13" key="1">
    <citation type="journal article" date="2009" name="Environ. Microbiol.">
        <title>Contribution of mobile genetic elements to Desulfovibrio vulgaris genome plasticity.</title>
        <authorList>
            <person name="Walker C.B."/>
            <person name="Stolyar S."/>
            <person name="Chivian D."/>
            <person name="Pinel N."/>
            <person name="Gabster J.A."/>
            <person name="Dehal P.S."/>
            <person name="He Z."/>
            <person name="Yang Z.K."/>
            <person name="Yen H.C."/>
            <person name="Zhou J."/>
            <person name="Wall J.D."/>
            <person name="Hazen T.C."/>
            <person name="Arkin A.P."/>
            <person name="Stahl D.A."/>
        </authorList>
    </citation>
    <scope>NUCLEOTIDE SEQUENCE [LARGE SCALE GENOMIC DNA]</scope>
    <source>
        <strain evidence="13">DP4</strain>
    </source>
</reference>
<dbReference type="Gene3D" id="3.40.50.880">
    <property type="match status" value="1"/>
</dbReference>
<accession>A0A0H3A780</accession>
<dbReference type="GO" id="GO:0042242">
    <property type="term" value="F:cobyrinic acid a,c-diamide synthase activity"/>
    <property type="evidence" value="ECO:0007669"/>
    <property type="project" value="UniProtKB-UniRule"/>
</dbReference>
<evidence type="ECO:0000256" key="5">
    <source>
        <dbReference type="ARBA" id="ARBA00022840"/>
    </source>
</evidence>
<comment type="miscellaneous">
    <text evidence="8">The a and c carboxylates of cobyrinate are activated for nucleophilic attack via formation of a phosphorylated intermediate by ATP. CbiA catalyzes first the amidation of the c-carboxylate, and then that of the a-carboxylate.</text>
</comment>
<evidence type="ECO:0000259" key="10">
    <source>
        <dbReference type="Pfam" id="PF01656"/>
    </source>
</evidence>
<evidence type="ECO:0000256" key="9">
    <source>
        <dbReference type="SAM" id="MobiDB-lite"/>
    </source>
</evidence>
<keyword evidence="7 8" id="KW-0315">Glutamine amidotransferase</keyword>
<dbReference type="UniPathway" id="UPA00148">
    <property type="reaction ID" value="UER00231"/>
</dbReference>
<dbReference type="EC" id="6.3.5.11" evidence="8"/>
<evidence type="ECO:0000313" key="13">
    <source>
        <dbReference type="Proteomes" id="UP000009173"/>
    </source>
</evidence>
<evidence type="ECO:0000256" key="7">
    <source>
        <dbReference type="ARBA" id="ARBA00022962"/>
    </source>
</evidence>
<evidence type="ECO:0000313" key="12">
    <source>
        <dbReference type="EMBL" id="ABM27316.1"/>
    </source>
</evidence>
<dbReference type="InterPro" id="IPR027417">
    <property type="entry name" value="P-loop_NTPase"/>
</dbReference>
<keyword evidence="4 8" id="KW-0547">Nucleotide-binding</keyword>
<organism evidence="12 13">
    <name type="scientific">Nitratidesulfovibrio vulgaris (strain DP4)</name>
    <name type="common">Desulfovibrio vulgaris</name>
    <dbReference type="NCBI Taxonomy" id="391774"/>
    <lineage>
        <taxon>Bacteria</taxon>
        <taxon>Pseudomonadati</taxon>
        <taxon>Thermodesulfobacteriota</taxon>
        <taxon>Desulfovibrionia</taxon>
        <taxon>Desulfovibrionales</taxon>
        <taxon>Desulfovibrionaceae</taxon>
        <taxon>Nitratidesulfovibrio</taxon>
    </lineage>
</organism>
<comment type="similarity">
    <text evidence="8">Belongs to the CobB/CbiA family.</text>
</comment>
<comment type="domain">
    <text evidence="8">Comprises of two domains. The C-terminal domain contains the binding site for glutamine and catalyzes the hydrolysis of this substrate to glutamate and ammonia. The N-terminal domain is anticipated to bind ATP and cobyrinate and catalyzes the ultimate synthesis of the diamide product. The ammonia produced via the glutaminase domain is probably translocated to the adjacent domain via a molecular tunnel, where it reacts with an activated intermediate.</text>
</comment>
<proteinExistence type="inferred from homology"/>
<dbReference type="NCBIfam" id="NF002204">
    <property type="entry name" value="PRK01077.1"/>
    <property type="match status" value="1"/>
</dbReference>
<protein>
    <recommendedName>
        <fullName evidence="8">Cobyrinate a,c-diamide synthase</fullName>
        <ecNumber evidence="8">6.3.5.11</ecNumber>
    </recommendedName>
    <alternativeName>
        <fullName evidence="8">Cobyrinic acid a,c-diamide synthetase</fullName>
    </alternativeName>
</protein>
<dbReference type="PROSITE" id="PS51274">
    <property type="entry name" value="GATASE_COBBQ"/>
    <property type="match status" value="1"/>
</dbReference>
<dbReference type="CDD" id="cd03130">
    <property type="entry name" value="GATase1_CobB"/>
    <property type="match status" value="1"/>
</dbReference>
<dbReference type="GO" id="GO:0005524">
    <property type="term" value="F:ATP binding"/>
    <property type="evidence" value="ECO:0007669"/>
    <property type="project" value="UniProtKB-UniRule"/>
</dbReference>
<dbReference type="HOGENOM" id="CLU_022752_2_0_7"/>
<dbReference type="InterPro" id="IPR004484">
    <property type="entry name" value="CbiA/CobB_synth"/>
</dbReference>
<gene>
    <name evidence="8" type="primary">cbiA</name>
    <name evidence="12" type="ordered locus">Dvul_0293</name>
</gene>
<keyword evidence="6 8" id="KW-0460">Magnesium</keyword>
<dbReference type="SUPFAM" id="SSF52540">
    <property type="entry name" value="P-loop containing nucleoside triphosphate hydrolases"/>
    <property type="match status" value="1"/>
</dbReference>
<evidence type="ECO:0000256" key="8">
    <source>
        <dbReference type="HAMAP-Rule" id="MF_00027"/>
    </source>
</evidence>
<evidence type="ECO:0000256" key="2">
    <source>
        <dbReference type="ARBA" id="ARBA00022573"/>
    </source>
</evidence>
<sequence>MSEARPSTAPAHACIVAGTHSGCGKTTITLGLMAALSRRGHVVQPYKAGPDFIDPGHHTAATGRPSINLDGWMCGPQGVRVAFARGLHASGARPWPHDLFSRPSDGNAPPASHTTWERIWTALGHPPGNPAPLLRHEGGTVTVATHAAPACGVPPLANPPSAHGHTVPDIAIIEGVMGLHDGASATTCTGSTAELALLLDLPVVLVIRARGMARSAAAMAMGYAALEPGLRIAGVICNEVGGPGHREMLRDALAHHCPAMPLLGMVPRDASLGTPSRHLGLALAGERDETTFLAGLADTIEQHVDIDALLKAITPVAPVRMDSALPQACPPVAASAAPSHMMSGEPLRHVSGTPHLAAPGPTITDVAETPDAAGPSETSATAAPAPAAGPLGIAVVSRVPVAVARDEAFSFLYAENLALLFEAGMDVRFFSPLADTSLPEGVRGVLLPGGYPELHAKRLAANHAMRTALRDFAATGQPVHGECGGYMYLMDILETSEGSFPMSGCLPLRCRMDARLRALGYREATLLDDAAFGSAGTTLRGHEYHYSHLVDAPAAHTGLTPLWQVRDRRGRDMGTEGWCCRAITGSYIHLHLASNLSAAHAFVAACA</sequence>
<dbReference type="RefSeq" id="WP_011791516.1">
    <property type="nucleotide sequence ID" value="NC_008751.1"/>
</dbReference>
<dbReference type="HAMAP" id="MF_00027">
    <property type="entry name" value="CobB_CbiA"/>
    <property type="match status" value="1"/>
</dbReference>
<dbReference type="Proteomes" id="UP000009173">
    <property type="component" value="Chromosome"/>
</dbReference>
<dbReference type="Gene3D" id="3.40.50.300">
    <property type="entry name" value="P-loop containing nucleotide triphosphate hydrolases"/>
    <property type="match status" value="1"/>
</dbReference>
<feature type="active site" description="Nucleophile" evidence="8">
    <location>
        <position position="483"/>
    </location>
</feature>